<dbReference type="InterPro" id="IPR020449">
    <property type="entry name" value="Tscrpt_reg_AraC-type_HTH"/>
</dbReference>
<dbReference type="PANTHER" id="PTHR47504">
    <property type="entry name" value="RIGHT ORIGIN-BINDING PROTEIN"/>
    <property type="match status" value="1"/>
</dbReference>
<reference evidence="5 6" key="1">
    <citation type="submission" date="2018-12" db="EMBL/GenBank/DDBJ databases">
        <authorList>
            <person name="Sun L."/>
            <person name="Chen Z."/>
        </authorList>
    </citation>
    <scope>NUCLEOTIDE SEQUENCE [LARGE SCALE GENOMIC DNA]</scope>
    <source>
        <strain evidence="5 6">LMG 29736</strain>
    </source>
</reference>
<dbReference type="InterPro" id="IPR018062">
    <property type="entry name" value="HTH_AraC-typ_CS"/>
</dbReference>
<dbReference type="Pfam" id="PF12833">
    <property type="entry name" value="HTH_18"/>
    <property type="match status" value="1"/>
</dbReference>
<keyword evidence="2" id="KW-0238">DNA-binding</keyword>
<dbReference type="RefSeq" id="WP_120116250.1">
    <property type="nucleotide sequence ID" value="NZ_DAMDJW010000113.1"/>
</dbReference>
<dbReference type="PANTHER" id="PTHR47504:SF6">
    <property type="entry name" value="ARAC-FAMILY TRANSCRIPTIONAL REGULATOR"/>
    <property type="match status" value="1"/>
</dbReference>
<dbReference type="AlphaFoldDB" id="A0A429X7M7"/>
<accession>A0A429X7M7</accession>
<dbReference type="GO" id="GO:0003700">
    <property type="term" value="F:DNA-binding transcription factor activity"/>
    <property type="evidence" value="ECO:0007669"/>
    <property type="project" value="InterPro"/>
</dbReference>
<keyword evidence="3" id="KW-0804">Transcription</keyword>
<gene>
    <name evidence="5" type="ORF">D5F11_013000</name>
</gene>
<comment type="caution">
    <text evidence="5">The sequence shown here is derived from an EMBL/GenBank/DDBJ whole genome shotgun (WGS) entry which is preliminary data.</text>
</comment>
<sequence length="362" mass="42600">MNNMMQEMVDWIEDHLFEDFSLERLGNDMGYSPYYCSFKFHQVTGISIKRYMSLRKIYLASIELKETNNKIIDIAFKYGFLSQEAFSRAFKTTFGISPNAFRKFPQPLQTYVKLNLNGIKDGFMMDISQKLIIGALQNKIYEQFDQDILNILNGQAMYEEFSKHQLMEKSDYVPFNEAMCSNDTCVSIFSDEFKKMRASGHQVSIRDYETVTVTPLKPLFENKYKCIVLWFGDDMFCQMNLLTVLAFLEQEGYQGKVFFHMIKDMSYEVEETEDILLGGYKEIYQQVLIHHRLPEAKLMPVMYQGIKLYLEYLKEDNEITAYIKKHVGKPLDELLKQLFHLFPQYGLGDLQYIKMIETIKKA</sequence>
<dbReference type="SMART" id="SM00342">
    <property type="entry name" value="HTH_ARAC"/>
    <property type="match status" value="1"/>
</dbReference>
<dbReference type="PROSITE" id="PS00041">
    <property type="entry name" value="HTH_ARAC_FAMILY_1"/>
    <property type="match status" value="1"/>
</dbReference>
<dbReference type="PROSITE" id="PS01124">
    <property type="entry name" value="HTH_ARAC_FAMILY_2"/>
    <property type="match status" value="1"/>
</dbReference>
<dbReference type="PRINTS" id="PR00032">
    <property type="entry name" value="HTHARAC"/>
</dbReference>
<evidence type="ECO:0000256" key="1">
    <source>
        <dbReference type="ARBA" id="ARBA00023015"/>
    </source>
</evidence>
<evidence type="ECO:0000313" key="6">
    <source>
        <dbReference type="Proteomes" id="UP000287296"/>
    </source>
</evidence>
<dbReference type="OrthoDB" id="9801721at2"/>
<evidence type="ECO:0000256" key="3">
    <source>
        <dbReference type="ARBA" id="ARBA00023163"/>
    </source>
</evidence>
<keyword evidence="1" id="KW-0805">Transcription regulation</keyword>
<dbReference type="InterPro" id="IPR050959">
    <property type="entry name" value="MarA-like"/>
</dbReference>
<proteinExistence type="predicted"/>
<dbReference type="Proteomes" id="UP000287296">
    <property type="component" value="Unassembled WGS sequence"/>
</dbReference>
<name>A0A429X7M7_SIMTE</name>
<dbReference type="SUPFAM" id="SSF46689">
    <property type="entry name" value="Homeodomain-like"/>
    <property type="match status" value="2"/>
</dbReference>
<dbReference type="GO" id="GO:0043565">
    <property type="term" value="F:sequence-specific DNA binding"/>
    <property type="evidence" value="ECO:0007669"/>
    <property type="project" value="InterPro"/>
</dbReference>
<evidence type="ECO:0000313" key="5">
    <source>
        <dbReference type="EMBL" id="RST59271.1"/>
    </source>
</evidence>
<protein>
    <submittedName>
        <fullName evidence="5">AraC family transcriptional regulator</fullName>
    </submittedName>
</protein>
<dbReference type="EMBL" id="QYTW02000012">
    <property type="protein sequence ID" value="RST59271.1"/>
    <property type="molecule type" value="Genomic_DNA"/>
</dbReference>
<organism evidence="5 6">
    <name type="scientific">Siminovitchia terrae</name>
    <name type="common">Bacillus terrae</name>
    <dbReference type="NCBI Taxonomy" id="1914933"/>
    <lineage>
        <taxon>Bacteria</taxon>
        <taxon>Bacillati</taxon>
        <taxon>Bacillota</taxon>
        <taxon>Bacilli</taxon>
        <taxon>Bacillales</taxon>
        <taxon>Bacillaceae</taxon>
        <taxon>Siminovitchia</taxon>
    </lineage>
</organism>
<evidence type="ECO:0000259" key="4">
    <source>
        <dbReference type="PROSITE" id="PS01124"/>
    </source>
</evidence>
<dbReference type="InterPro" id="IPR018060">
    <property type="entry name" value="HTH_AraC"/>
</dbReference>
<dbReference type="InterPro" id="IPR009057">
    <property type="entry name" value="Homeodomain-like_sf"/>
</dbReference>
<feature type="domain" description="HTH araC/xylS-type" evidence="4">
    <location>
        <begin position="6"/>
        <end position="104"/>
    </location>
</feature>
<evidence type="ECO:0000256" key="2">
    <source>
        <dbReference type="ARBA" id="ARBA00023125"/>
    </source>
</evidence>
<dbReference type="Gene3D" id="1.10.10.60">
    <property type="entry name" value="Homeodomain-like"/>
    <property type="match status" value="2"/>
</dbReference>